<dbReference type="EMBL" id="KI660278">
    <property type="protein sequence ID" value="ETN75723.1"/>
    <property type="molecule type" value="Genomic_DNA"/>
</dbReference>
<proteinExistence type="predicted"/>
<evidence type="ECO:0000313" key="1">
    <source>
        <dbReference type="EMBL" id="ETN75723.1"/>
    </source>
</evidence>
<dbReference type="AlphaFoldDB" id="W2T1D5"/>
<evidence type="ECO:0000313" key="2">
    <source>
        <dbReference type="Proteomes" id="UP000053676"/>
    </source>
</evidence>
<dbReference type="Proteomes" id="UP000053676">
    <property type="component" value="Unassembled WGS sequence"/>
</dbReference>
<name>W2T1D5_NECAM</name>
<sequence length="55" mass="6488">MDHRRLFECDHKCPSYPAVEQSANTLNKIGEIFKTFKYNALKRRRRTPTHVPANT</sequence>
<organism evidence="1 2">
    <name type="scientific">Necator americanus</name>
    <name type="common">Human hookworm</name>
    <dbReference type="NCBI Taxonomy" id="51031"/>
    <lineage>
        <taxon>Eukaryota</taxon>
        <taxon>Metazoa</taxon>
        <taxon>Ecdysozoa</taxon>
        <taxon>Nematoda</taxon>
        <taxon>Chromadorea</taxon>
        <taxon>Rhabditida</taxon>
        <taxon>Rhabditina</taxon>
        <taxon>Rhabditomorpha</taxon>
        <taxon>Strongyloidea</taxon>
        <taxon>Ancylostomatidae</taxon>
        <taxon>Bunostominae</taxon>
        <taxon>Necator</taxon>
    </lineage>
</organism>
<dbReference type="KEGG" id="nai:NECAME_03695"/>
<accession>W2T1D5</accession>
<keyword evidence="2" id="KW-1185">Reference proteome</keyword>
<reference evidence="2" key="1">
    <citation type="journal article" date="2014" name="Nat. Genet.">
        <title>Genome of the human hookworm Necator americanus.</title>
        <authorList>
            <person name="Tang Y.T."/>
            <person name="Gao X."/>
            <person name="Rosa B.A."/>
            <person name="Abubucker S."/>
            <person name="Hallsworth-Pepin K."/>
            <person name="Martin J."/>
            <person name="Tyagi R."/>
            <person name="Heizer E."/>
            <person name="Zhang X."/>
            <person name="Bhonagiri-Palsikar V."/>
            <person name="Minx P."/>
            <person name="Warren W.C."/>
            <person name="Wang Q."/>
            <person name="Zhan B."/>
            <person name="Hotez P.J."/>
            <person name="Sternberg P.W."/>
            <person name="Dougall A."/>
            <person name="Gaze S.T."/>
            <person name="Mulvenna J."/>
            <person name="Sotillo J."/>
            <person name="Ranganathan S."/>
            <person name="Rabelo E.M."/>
            <person name="Wilson R.K."/>
            <person name="Felgner P.L."/>
            <person name="Bethony J."/>
            <person name="Hawdon J.M."/>
            <person name="Gasser R.B."/>
            <person name="Loukas A."/>
            <person name="Mitreva M."/>
        </authorList>
    </citation>
    <scope>NUCLEOTIDE SEQUENCE [LARGE SCALE GENOMIC DNA]</scope>
</reference>
<gene>
    <name evidence="1" type="ORF">NECAME_03695</name>
</gene>
<protein>
    <submittedName>
        <fullName evidence="1">Uncharacterized protein</fullName>
    </submittedName>
</protein>